<dbReference type="CDD" id="cd02440">
    <property type="entry name" value="AdoMet_MTases"/>
    <property type="match status" value="1"/>
</dbReference>
<evidence type="ECO:0000313" key="2">
    <source>
        <dbReference type="EMBL" id="MBS4195171.1"/>
    </source>
</evidence>
<dbReference type="Proteomes" id="UP000681414">
    <property type="component" value="Unassembled WGS sequence"/>
</dbReference>
<accession>A0A942YI93</accession>
<keyword evidence="3" id="KW-1185">Reference proteome</keyword>
<evidence type="ECO:0000259" key="1">
    <source>
        <dbReference type="Pfam" id="PF08242"/>
    </source>
</evidence>
<proteinExistence type="predicted"/>
<dbReference type="PANTHER" id="PTHR43861">
    <property type="entry name" value="TRANS-ACONITATE 2-METHYLTRANSFERASE-RELATED"/>
    <property type="match status" value="1"/>
</dbReference>
<keyword evidence="2" id="KW-0808">Transferase</keyword>
<evidence type="ECO:0000313" key="3">
    <source>
        <dbReference type="Proteomes" id="UP000681414"/>
    </source>
</evidence>
<organism evidence="2 3">
    <name type="scientific">Lederbergia citri</name>
    <dbReference type="NCBI Taxonomy" id="2833580"/>
    <lineage>
        <taxon>Bacteria</taxon>
        <taxon>Bacillati</taxon>
        <taxon>Bacillota</taxon>
        <taxon>Bacilli</taxon>
        <taxon>Bacillales</taxon>
        <taxon>Bacillaceae</taxon>
        <taxon>Lederbergia</taxon>
    </lineage>
</organism>
<dbReference type="EMBL" id="JAGYPG010000002">
    <property type="protein sequence ID" value="MBS4195171.1"/>
    <property type="molecule type" value="Genomic_DNA"/>
</dbReference>
<dbReference type="InterPro" id="IPR013217">
    <property type="entry name" value="Methyltransf_12"/>
</dbReference>
<dbReference type="RefSeq" id="WP_213124408.1">
    <property type="nucleotide sequence ID" value="NZ_JAGYPG010000002.1"/>
</dbReference>
<dbReference type="InterPro" id="IPR029063">
    <property type="entry name" value="SAM-dependent_MTases_sf"/>
</dbReference>
<dbReference type="SUPFAM" id="SSF53335">
    <property type="entry name" value="S-adenosyl-L-methionine-dependent methyltransferases"/>
    <property type="match status" value="1"/>
</dbReference>
<name>A0A942YI93_9BACI</name>
<dbReference type="Gene3D" id="1.10.150.350">
    <property type="match status" value="1"/>
</dbReference>
<dbReference type="GO" id="GO:0032259">
    <property type="term" value="P:methylation"/>
    <property type="evidence" value="ECO:0007669"/>
    <property type="project" value="UniProtKB-KW"/>
</dbReference>
<gene>
    <name evidence="2" type="ORF">KHA97_08890</name>
</gene>
<protein>
    <submittedName>
        <fullName evidence="2">Class I SAM-dependent methyltransferase</fullName>
    </submittedName>
</protein>
<comment type="caution">
    <text evidence="2">The sequence shown here is derived from an EMBL/GenBank/DDBJ whole genome shotgun (WGS) entry which is preliminary data.</text>
</comment>
<sequence>MEEYYWDTKMEYLKTTRDLYYNDDYLEFLVKYVWRLSQPVHIIDFGCGYGYLGLKLLPLLPTGSKYTGIDKGQQLINQGRELFHNLKYEAELFVADLYEIDIERKYDIAVCHAFLLHMSDPKRMLQKMIDSVVNEGKIICFEPHWISNMSSYYVNRYEQTHIIKLGILQKLFEDDGKQNGKDGNIGAKIPLYLTELGVENIECRISDKVNFLNPNMDQIDKQKLYFSLKEEGLGEEPANKEAFIEGLKNRGVTSKDAQAQYEAELLFSQVFNIDSSLVYAPSMKVTFGEIKNCNQS</sequence>
<dbReference type="Gene3D" id="3.40.50.150">
    <property type="entry name" value="Vaccinia Virus protein VP39"/>
    <property type="match status" value="1"/>
</dbReference>
<dbReference type="Pfam" id="PF08242">
    <property type="entry name" value="Methyltransf_12"/>
    <property type="match status" value="1"/>
</dbReference>
<dbReference type="GO" id="GO:0008168">
    <property type="term" value="F:methyltransferase activity"/>
    <property type="evidence" value="ECO:0007669"/>
    <property type="project" value="UniProtKB-KW"/>
</dbReference>
<dbReference type="AlphaFoldDB" id="A0A942YI93"/>
<feature type="domain" description="Methyltransferase type 12" evidence="1">
    <location>
        <begin position="43"/>
        <end position="137"/>
    </location>
</feature>
<reference evidence="2 3" key="1">
    <citation type="submission" date="2021-05" db="EMBL/GenBank/DDBJ databases">
        <title>Novel Bacillus species.</title>
        <authorList>
            <person name="Liu G."/>
        </authorList>
    </citation>
    <scope>NUCLEOTIDE SEQUENCE [LARGE SCALE GENOMIC DNA]</scope>
    <source>
        <strain evidence="3">FJAT-49780</strain>
    </source>
</reference>
<keyword evidence="2" id="KW-0489">Methyltransferase</keyword>